<gene>
    <name evidence="3" type="ORF">DCHRY22_LOCUS13279</name>
</gene>
<dbReference type="GO" id="GO:0003677">
    <property type="term" value="F:DNA binding"/>
    <property type="evidence" value="ECO:0007669"/>
    <property type="project" value="InterPro"/>
</dbReference>
<dbReference type="EMBL" id="CAKASE010000079">
    <property type="protein sequence ID" value="CAG9579693.1"/>
    <property type="molecule type" value="Genomic_DNA"/>
</dbReference>
<dbReference type="GO" id="GO:0005634">
    <property type="term" value="C:nucleus"/>
    <property type="evidence" value="ECO:0007669"/>
    <property type="project" value="UniProtKB-SubCell"/>
</dbReference>
<evidence type="ECO:0000256" key="1">
    <source>
        <dbReference type="ARBA" id="ARBA00004123"/>
    </source>
</evidence>
<name>A0A8J2R762_9NEOP</name>
<dbReference type="Pfam" id="PF05225">
    <property type="entry name" value="HTH_psq"/>
    <property type="match status" value="1"/>
</dbReference>
<reference evidence="3" key="1">
    <citation type="submission" date="2021-09" db="EMBL/GenBank/DDBJ databases">
        <authorList>
            <person name="Martin H S."/>
        </authorList>
    </citation>
    <scope>NUCLEOTIDE SEQUENCE</scope>
</reference>
<dbReference type="AlphaFoldDB" id="A0A8J2R762"/>
<comment type="caution">
    <text evidence="3">The sequence shown here is derived from an EMBL/GenBank/DDBJ whole genome shotgun (WGS) entry which is preliminary data.</text>
</comment>
<protein>
    <submittedName>
        <fullName evidence="3">(African queen) hypothetical protein</fullName>
    </submittedName>
</protein>
<keyword evidence="4" id="KW-1185">Reference proteome</keyword>
<dbReference type="OrthoDB" id="8058166at2759"/>
<dbReference type="InterPro" id="IPR009057">
    <property type="entry name" value="Homeodomain-like_sf"/>
</dbReference>
<evidence type="ECO:0000313" key="3">
    <source>
        <dbReference type="EMBL" id="CAG9579693.1"/>
    </source>
</evidence>
<organism evidence="3 4">
    <name type="scientific">Danaus chrysippus</name>
    <name type="common">African queen</name>
    <dbReference type="NCBI Taxonomy" id="151541"/>
    <lineage>
        <taxon>Eukaryota</taxon>
        <taxon>Metazoa</taxon>
        <taxon>Ecdysozoa</taxon>
        <taxon>Arthropoda</taxon>
        <taxon>Hexapoda</taxon>
        <taxon>Insecta</taxon>
        <taxon>Pterygota</taxon>
        <taxon>Neoptera</taxon>
        <taxon>Endopterygota</taxon>
        <taxon>Lepidoptera</taxon>
        <taxon>Glossata</taxon>
        <taxon>Ditrysia</taxon>
        <taxon>Papilionoidea</taxon>
        <taxon>Nymphalidae</taxon>
        <taxon>Danainae</taxon>
        <taxon>Danaini</taxon>
        <taxon>Danaina</taxon>
        <taxon>Danaus</taxon>
        <taxon>Anosia</taxon>
    </lineage>
</organism>
<sequence>MENELPASTTRTKRAQWTSQQMENAIKMVERGRLSTYAAAARYNIRRRTLRNHLASRSTARKLGRSSVFTTEQQDRLVRIIIRLADVGVPLTSKM</sequence>
<dbReference type="SUPFAM" id="SSF46689">
    <property type="entry name" value="Homeodomain-like"/>
    <property type="match status" value="1"/>
</dbReference>
<comment type="subcellular location">
    <subcellularLocation>
        <location evidence="1">Nucleus</location>
    </subcellularLocation>
</comment>
<feature type="domain" description="HTH psq-type" evidence="2">
    <location>
        <begin position="21"/>
        <end position="55"/>
    </location>
</feature>
<dbReference type="InterPro" id="IPR007889">
    <property type="entry name" value="HTH_Psq"/>
</dbReference>
<dbReference type="Gene3D" id="1.10.10.60">
    <property type="entry name" value="Homeodomain-like"/>
    <property type="match status" value="1"/>
</dbReference>
<dbReference type="Proteomes" id="UP000789524">
    <property type="component" value="Unassembled WGS sequence"/>
</dbReference>
<evidence type="ECO:0000259" key="2">
    <source>
        <dbReference type="Pfam" id="PF05225"/>
    </source>
</evidence>
<proteinExistence type="predicted"/>
<accession>A0A8J2R762</accession>
<evidence type="ECO:0000313" key="4">
    <source>
        <dbReference type="Proteomes" id="UP000789524"/>
    </source>
</evidence>